<dbReference type="InterPro" id="IPR027417">
    <property type="entry name" value="P-loop_NTPase"/>
</dbReference>
<dbReference type="InterPro" id="IPR003593">
    <property type="entry name" value="AAA+_ATPase"/>
</dbReference>
<dbReference type="SUPFAM" id="SSF50331">
    <property type="entry name" value="MOP-like"/>
    <property type="match status" value="1"/>
</dbReference>
<sequence>MSKITLKNIEKSFNKIKVLNNINFEVPEGKVVSLLGPSGCGKTTTLKIIAGLIKADNGEIFLGDKDITDVPVEKRGAVIVFQDYLLFPHLNIEENIGFGLKMARIPKKEINIQVERMLELVQLKGYNKKYPNELSGGQQQRVALARALAIEPKVLLLDEPFSNLDTKLREDMREFTLEIQRKLNITTILVTHDKEEALMSSDKIAIMLNGEIKQFGTPEELYERPTSIEVADFFGEKNYIGGMVENNMFISDICNLPVEMEDIKKAKAMIKPENIKMYPEGTTGLTGIVASSKYAGERVYYTVLIKGKELKIISQNSKIYKVGESIDIDIEGIKIFKGK</sequence>
<keyword evidence="1" id="KW-0813">Transport</keyword>
<dbReference type="SMART" id="SM00382">
    <property type="entry name" value="AAA"/>
    <property type="match status" value="1"/>
</dbReference>
<keyword evidence="6" id="KW-1185">Reference proteome</keyword>
<dbReference type="Gene3D" id="3.40.50.300">
    <property type="entry name" value="P-loop containing nucleotide triphosphate hydrolases"/>
    <property type="match status" value="1"/>
</dbReference>
<dbReference type="GO" id="GO:0005524">
    <property type="term" value="F:ATP binding"/>
    <property type="evidence" value="ECO:0007669"/>
    <property type="project" value="UniProtKB-KW"/>
</dbReference>
<evidence type="ECO:0000313" key="5">
    <source>
        <dbReference type="EMBL" id="MCQ4922566.1"/>
    </source>
</evidence>
<protein>
    <submittedName>
        <fullName evidence="5">ABC transporter ATP-binding protein</fullName>
    </submittedName>
</protein>
<dbReference type="Pfam" id="PF08402">
    <property type="entry name" value="TOBE_2"/>
    <property type="match status" value="1"/>
</dbReference>
<dbReference type="EMBL" id="JANGAC010000003">
    <property type="protein sequence ID" value="MCQ4922566.1"/>
    <property type="molecule type" value="Genomic_DNA"/>
</dbReference>
<feature type="domain" description="ABC transporter" evidence="4">
    <location>
        <begin position="4"/>
        <end position="234"/>
    </location>
</feature>
<dbReference type="PROSITE" id="PS00211">
    <property type="entry name" value="ABC_TRANSPORTER_1"/>
    <property type="match status" value="1"/>
</dbReference>
<proteinExistence type="predicted"/>
<dbReference type="RefSeq" id="WP_256310776.1">
    <property type="nucleotide sequence ID" value="NZ_JANGAC010000003.1"/>
</dbReference>
<reference evidence="5 6" key="1">
    <citation type="submission" date="2022-06" db="EMBL/GenBank/DDBJ databases">
        <title>Isolation of gut microbiota from human fecal samples.</title>
        <authorList>
            <person name="Pamer E.G."/>
            <person name="Barat B."/>
            <person name="Waligurski E."/>
            <person name="Medina S."/>
            <person name="Paddock L."/>
            <person name="Mostad J."/>
        </authorList>
    </citation>
    <scope>NUCLEOTIDE SEQUENCE [LARGE SCALE GENOMIC DNA]</scope>
    <source>
        <strain evidence="5 6">DFI.7.95</strain>
    </source>
</reference>
<keyword evidence="3 5" id="KW-0067">ATP-binding</keyword>
<dbReference type="InterPro" id="IPR013611">
    <property type="entry name" value="Transp-assoc_OB_typ2"/>
</dbReference>
<dbReference type="Pfam" id="PF00005">
    <property type="entry name" value="ABC_tran"/>
    <property type="match status" value="1"/>
</dbReference>
<name>A0ABT1S7X8_9FIRM</name>
<comment type="caution">
    <text evidence="5">The sequence shown here is derived from an EMBL/GenBank/DDBJ whole genome shotgun (WGS) entry which is preliminary data.</text>
</comment>
<dbReference type="InterPro" id="IPR050093">
    <property type="entry name" value="ABC_SmlMolc_Importer"/>
</dbReference>
<dbReference type="PANTHER" id="PTHR42781">
    <property type="entry name" value="SPERMIDINE/PUTRESCINE IMPORT ATP-BINDING PROTEIN POTA"/>
    <property type="match status" value="1"/>
</dbReference>
<evidence type="ECO:0000313" key="6">
    <source>
        <dbReference type="Proteomes" id="UP001524478"/>
    </source>
</evidence>
<evidence type="ECO:0000256" key="3">
    <source>
        <dbReference type="ARBA" id="ARBA00022840"/>
    </source>
</evidence>
<dbReference type="InterPro" id="IPR008995">
    <property type="entry name" value="Mo/tungstate-bd_C_term_dom"/>
</dbReference>
<dbReference type="PROSITE" id="PS50893">
    <property type="entry name" value="ABC_TRANSPORTER_2"/>
    <property type="match status" value="1"/>
</dbReference>
<dbReference type="PANTHER" id="PTHR42781:SF4">
    <property type="entry name" value="SPERMIDINE_PUTRESCINE IMPORT ATP-BINDING PROTEIN POTA"/>
    <property type="match status" value="1"/>
</dbReference>
<accession>A0ABT1S7X8</accession>
<keyword evidence="2" id="KW-0547">Nucleotide-binding</keyword>
<evidence type="ECO:0000259" key="4">
    <source>
        <dbReference type="PROSITE" id="PS50893"/>
    </source>
</evidence>
<dbReference type="InterPro" id="IPR017871">
    <property type="entry name" value="ABC_transporter-like_CS"/>
</dbReference>
<organism evidence="5 6">
    <name type="scientific">Tissierella carlieri</name>
    <dbReference type="NCBI Taxonomy" id="689904"/>
    <lineage>
        <taxon>Bacteria</taxon>
        <taxon>Bacillati</taxon>
        <taxon>Bacillota</taxon>
        <taxon>Tissierellia</taxon>
        <taxon>Tissierellales</taxon>
        <taxon>Tissierellaceae</taxon>
        <taxon>Tissierella</taxon>
    </lineage>
</organism>
<dbReference type="Proteomes" id="UP001524478">
    <property type="component" value="Unassembled WGS sequence"/>
</dbReference>
<dbReference type="SUPFAM" id="SSF52540">
    <property type="entry name" value="P-loop containing nucleoside triphosphate hydrolases"/>
    <property type="match status" value="1"/>
</dbReference>
<gene>
    <name evidence="5" type="ORF">NE686_05675</name>
</gene>
<dbReference type="InterPro" id="IPR003439">
    <property type="entry name" value="ABC_transporter-like_ATP-bd"/>
</dbReference>
<evidence type="ECO:0000256" key="2">
    <source>
        <dbReference type="ARBA" id="ARBA00022741"/>
    </source>
</evidence>
<evidence type="ECO:0000256" key="1">
    <source>
        <dbReference type="ARBA" id="ARBA00022448"/>
    </source>
</evidence>